<organism evidence="7 8">
    <name type="scientific">Undibacterium fentianense</name>
    <dbReference type="NCBI Taxonomy" id="2828728"/>
    <lineage>
        <taxon>Bacteria</taxon>
        <taxon>Pseudomonadati</taxon>
        <taxon>Pseudomonadota</taxon>
        <taxon>Betaproteobacteria</taxon>
        <taxon>Burkholderiales</taxon>
        <taxon>Oxalobacteraceae</taxon>
        <taxon>Undibacterium</taxon>
    </lineage>
</organism>
<reference evidence="7" key="1">
    <citation type="submission" date="2021-04" db="EMBL/GenBank/DDBJ databases">
        <title>novel species isolated from subtropical streams in China.</title>
        <authorList>
            <person name="Lu H."/>
        </authorList>
    </citation>
    <scope>NUCLEOTIDE SEQUENCE</scope>
    <source>
        <strain evidence="7">FT137W</strain>
    </source>
</reference>
<protein>
    <submittedName>
        <fullName evidence="7">DUF1924 domain-containing protein</fullName>
    </submittedName>
</protein>
<feature type="domain" description="Cytochrome c" evidence="6">
    <location>
        <begin position="30"/>
        <end position="119"/>
    </location>
</feature>
<feature type="compositionally biased region" description="Polar residues" evidence="5">
    <location>
        <begin position="50"/>
        <end position="69"/>
    </location>
</feature>
<evidence type="ECO:0000259" key="6">
    <source>
        <dbReference type="PROSITE" id="PS51007"/>
    </source>
</evidence>
<name>A0A941E260_9BURK</name>
<evidence type="ECO:0000256" key="3">
    <source>
        <dbReference type="ARBA" id="ARBA00023004"/>
    </source>
</evidence>
<dbReference type="AlphaFoldDB" id="A0A941E260"/>
<dbReference type="GO" id="GO:0046872">
    <property type="term" value="F:metal ion binding"/>
    <property type="evidence" value="ECO:0007669"/>
    <property type="project" value="UniProtKB-KW"/>
</dbReference>
<keyword evidence="1 4" id="KW-0349">Heme</keyword>
<keyword evidence="2 4" id="KW-0479">Metal-binding</keyword>
<evidence type="ECO:0000313" key="8">
    <source>
        <dbReference type="Proteomes" id="UP000678545"/>
    </source>
</evidence>
<dbReference type="InterPro" id="IPR036909">
    <property type="entry name" value="Cyt_c-like_dom_sf"/>
</dbReference>
<evidence type="ECO:0000313" key="7">
    <source>
        <dbReference type="EMBL" id="MBR7800995.1"/>
    </source>
</evidence>
<dbReference type="EMBL" id="JAGSPJ010000005">
    <property type="protein sequence ID" value="MBR7800995.1"/>
    <property type="molecule type" value="Genomic_DNA"/>
</dbReference>
<feature type="region of interest" description="Disordered" evidence="5">
    <location>
        <begin position="50"/>
        <end position="81"/>
    </location>
</feature>
<gene>
    <name evidence="7" type="ORF">KDM90_13380</name>
</gene>
<evidence type="ECO:0000256" key="2">
    <source>
        <dbReference type="ARBA" id="ARBA00022723"/>
    </source>
</evidence>
<dbReference type="Proteomes" id="UP000678545">
    <property type="component" value="Unassembled WGS sequence"/>
</dbReference>
<comment type="caution">
    <text evidence="7">The sequence shown here is derived from an EMBL/GenBank/DDBJ whole genome shotgun (WGS) entry which is preliminary data.</text>
</comment>
<dbReference type="InterPro" id="IPR015170">
    <property type="entry name" value="DUF1924_SHP"/>
</dbReference>
<keyword evidence="8" id="KW-1185">Reference proteome</keyword>
<dbReference type="InterPro" id="IPR009056">
    <property type="entry name" value="Cyt_c-like_dom"/>
</dbReference>
<dbReference type="Pfam" id="PF09086">
    <property type="entry name" value="DUF1924"/>
    <property type="match status" value="1"/>
</dbReference>
<dbReference type="GO" id="GO:0020037">
    <property type="term" value="F:heme binding"/>
    <property type="evidence" value="ECO:0007669"/>
    <property type="project" value="InterPro"/>
</dbReference>
<dbReference type="Gene3D" id="1.10.760.10">
    <property type="entry name" value="Cytochrome c-like domain"/>
    <property type="match status" value="1"/>
</dbReference>
<dbReference type="GO" id="GO:0009055">
    <property type="term" value="F:electron transfer activity"/>
    <property type="evidence" value="ECO:0007669"/>
    <property type="project" value="InterPro"/>
</dbReference>
<proteinExistence type="predicted"/>
<evidence type="ECO:0000256" key="5">
    <source>
        <dbReference type="SAM" id="MobiDB-lite"/>
    </source>
</evidence>
<evidence type="ECO:0000256" key="4">
    <source>
        <dbReference type="PROSITE-ProRule" id="PRU00433"/>
    </source>
</evidence>
<evidence type="ECO:0000256" key="1">
    <source>
        <dbReference type="ARBA" id="ARBA00022617"/>
    </source>
</evidence>
<dbReference type="SUPFAM" id="SSF46626">
    <property type="entry name" value="Cytochrome c"/>
    <property type="match status" value="1"/>
</dbReference>
<sequence>MGSIAISPTVSAETPLTILKQYEALSKQTASANRGQVLFTSNHGRDWSCSSCHGNPPTQTGKHASTGKNITPLAPSFNPERFTDTSKVEKWLRRNCNDVFGRECTNSEKADILSWLIKL</sequence>
<dbReference type="PROSITE" id="PS51007">
    <property type="entry name" value="CYTC"/>
    <property type="match status" value="1"/>
</dbReference>
<keyword evidence="3 4" id="KW-0408">Iron</keyword>
<accession>A0A941E260</accession>